<dbReference type="GO" id="GO:0043190">
    <property type="term" value="C:ATP-binding cassette (ABC) transporter complex"/>
    <property type="evidence" value="ECO:0007669"/>
    <property type="project" value="InterPro"/>
</dbReference>
<evidence type="ECO:0000256" key="4">
    <source>
        <dbReference type="SAM" id="SignalP"/>
    </source>
</evidence>
<comment type="caution">
    <text evidence="6">The sequence shown here is derived from an EMBL/GenBank/DDBJ whole genome shotgun (WGS) entry which is preliminary data.</text>
</comment>
<dbReference type="PIRSF" id="PIRSF002741">
    <property type="entry name" value="MppA"/>
    <property type="match status" value="1"/>
</dbReference>
<dbReference type="PANTHER" id="PTHR30290:SF64">
    <property type="entry name" value="ABC TRANSPORTER PERIPLASMIC BINDING PROTEIN"/>
    <property type="match status" value="1"/>
</dbReference>
<feature type="chain" id="PRO_5032432568" evidence="4">
    <location>
        <begin position="33"/>
        <end position="624"/>
    </location>
</feature>
<evidence type="ECO:0000313" key="6">
    <source>
        <dbReference type="EMBL" id="MBA5776105.1"/>
    </source>
</evidence>
<comment type="similarity">
    <text evidence="2">Belongs to the bacterial solute-binding protein 5 family.</text>
</comment>
<dbReference type="PANTHER" id="PTHR30290">
    <property type="entry name" value="PERIPLASMIC BINDING COMPONENT OF ABC TRANSPORTER"/>
    <property type="match status" value="1"/>
</dbReference>
<dbReference type="CDD" id="cd08497">
    <property type="entry name" value="MbnE-like"/>
    <property type="match status" value="1"/>
</dbReference>
<sequence length="624" mass="69852">MTHGMAPSRRTVLKLSAAAAMAACLPSVRVLAEGERRHGLSVFGDLRYGPEFSAFDYVNADAPKGGRIVFTAPSWAYNQNPQTFNSFNSFILKGDAPPRMELCFDTLMVRALDEPDAMYGLVAESVEILDGGNTYVFHLRGEARFHDGSPLTAEDVAFSLMTLKEMGHPQIQQTIAELASAEAPDPSRVVVRFSGKQSRQLPLIVAALPILSKSYYTTYDFAQSTLTPPLSSGPYRVGKYEVGRYVEYVRVEDWWGKDLPVARGQSNFDVIRLEFFRDSQVAFEAFKKGAITFQEEFSSKRWATEYTFPALDEKRVIRTEFPDNRPSGAQGWFFNTRRDKFSDPRVRQALGLAFDFEWSNASLFYGLYTRTNSFFENSAMMAMGEPDAAELALLEPYRDNLLPDVFGPAIMAPTSDGSGQDRTLLRKANQLLMEAGCTRDGNILRLPDGKAFEIEFLSNSPAFERITLPYIRNLERLGIKASFRLVDPSQFQSRLNDFDFDICGRRYALEATLGESIRQFWGSKSAATPGSSNLAGISHPAIDALIEKAIFAPTREDMTVAARALDRCLRAGYYWVPQWYKPVHTVAMWDVFGMPAEPPAYEFPVETTWWFDEAKAAVIGKSGG</sequence>
<dbReference type="GO" id="GO:0042884">
    <property type="term" value="P:microcin transport"/>
    <property type="evidence" value="ECO:0007669"/>
    <property type="project" value="TreeGrafter"/>
</dbReference>
<reference evidence="6 7" key="1">
    <citation type="submission" date="2020-07" db="EMBL/GenBank/DDBJ databases">
        <title>Stappia sp., F7233, whole genome shotgun sequencing project.</title>
        <authorList>
            <person name="Jiang S."/>
            <person name="Liu Z.W."/>
            <person name="Du Z.J."/>
        </authorList>
    </citation>
    <scope>NUCLEOTIDE SEQUENCE [LARGE SCALE GENOMIC DNA]</scope>
    <source>
        <strain evidence="6 7">F7233</strain>
    </source>
</reference>
<dbReference type="Gene3D" id="3.10.105.10">
    <property type="entry name" value="Dipeptide-binding Protein, Domain 3"/>
    <property type="match status" value="1"/>
</dbReference>
<dbReference type="EMBL" id="JACFXV010000034">
    <property type="protein sequence ID" value="MBA5776105.1"/>
    <property type="molecule type" value="Genomic_DNA"/>
</dbReference>
<dbReference type="SUPFAM" id="SSF53850">
    <property type="entry name" value="Periplasmic binding protein-like II"/>
    <property type="match status" value="1"/>
</dbReference>
<dbReference type="InterPro" id="IPR030678">
    <property type="entry name" value="Peptide/Ni-bd"/>
</dbReference>
<evidence type="ECO:0000256" key="2">
    <source>
        <dbReference type="ARBA" id="ARBA00005695"/>
    </source>
</evidence>
<proteinExistence type="inferred from homology"/>
<dbReference type="GO" id="GO:0030288">
    <property type="term" value="C:outer membrane-bounded periplasmic space"/>
    <property type="evidence" value="ECO:0007669"/>
    <property type="project" value="TreeGrafter"/>
</dbReference>
<dbReference type="PROSITE" id="PS51318">
    <property type="entry name" value="TAT"/>
    <property type="match status" value="1"/>
</dbReference>
<evidence type="ECO:0000259" key="5">
    <source>
        <dbReference type="Pfam" id="PF00496"/>
    </source>
</evidence>
<evidence type="ECO:0000313" key="7">
    <source>
        <dbReference type="Proteomes" id="UP000541109"/>
    </source>
</evidence>
<feature type="domain" description="Solute-binding protein family 5" evidence="5">
    <location>
        <begin position="119"/>
        <end position="508"/>
    </location>
</feature>
<evidence type="ECO:0000256" key="3">
    <source>
        <dbReference type="ARBA" id="ARBA00022729"/>
    </source>
</evidence>
<keyword evidence="3 4" id="KW-0732">Signal</keyword>
<dbReference type="GO" id="GO:1904680">
    <property type="term" value="F:peptide transmembrane transporter activity"/>
    <property type="evidence" value="ECO:0007669"/>
    <property type="project" value="TreeGrafter"/>
</dbReference>
<name>A0A839AAF7_9HYPH</name>
<organism evidence="6 7">
    <name type="scientific">Stappia albiluteola</name>
    <dbReference type="NCBI Taxonomy" id="2758565"/>
    <lineage>
        <taxon>Bacteria</taxon>
        <taxon>Pseudomonadati</taxon>
        <taxon>Pseudomonadota</taxon>
        <taxon>Alphaproteobacteria</taxon>
        <taxon>Hyphomicrobiales</taxon>
        <taxon>Stappiaceae</taxon>
        <taxon>Stappia</taxon>
    </lineage>
</organism>
<protein>
    <submittedName>
        <fullName evidence="6">ABC transporter substrate-binding protein</fullName>
    </submittedName>
</protein>
<dbReference type="InterPro" id="IPR006311">
    <property type="entry name" value="TAT_signal"/>
</dbReference>
<dbReference type="InterPro" id="IPR000914">
    <property type="entry name" value="SBP_5_dom"/>
</dbReference>
<dbReference type="RefSeq" id="WP_182162179.1">
    <property type="nucleotide sequence ID" value="NZ_JACFXV010000034.1"/>
</dbReference>
<dbReference type="Pfam" id="PF00496">
    <property type="entry name" value="SBP_bac_5"/>
    <property type="match status" value="1"/>
</dbReference>
<dbReference type="GO" id="GO:0015833">
    <property type="term" value="P:peptide transport"/>
    <property type="evidence" value="ECO:0007669"/>
    <property type="project" value="TreeGrafter"/>
</dbReference>
<keyword evidence="7" id="KW-1185">Reference proteome</keyword>
<dbReference type="Proteomes" id="UP000541109">
    <property type="component" value="Unassembled WGS sequence"/>
</dbReference>
<accession>A0A839AAF7</accession>
<dbReference type="InterPro" id="IPR039424">
    <property type="entry name" value="SBP_5"/>
</dbReference>
<evidence type="ECO:0000256" key="1">
    <source>
        <dbReference type="ARBA" id="ARBA00004418"/>
    </source>
</evidence>
<dbReference type="Gene3D" id="3.40.190.10">
    <property type="entry name" value="Periplasmic binding protein-like II"/>
    <property type="match status" value="1"/>
</dbReference>
<gene>
    <name evidence="6" type="ORF">H2509_03075</name>
</gene>
<feature type="signal peptide" evidence="4">
    <location>
        <begin position="1"/>
        <end position="32"/>
    </location>
</feature>
<dbReference type="AlphaFoldDB" id="A0A839AAF7"/>
<comment type="subcellular location">
    <subcellularLocation>
        <location evidence="1">Periplasm</location>
    </subcellularLocation>
</comment>